<keyword evidence="6" id="KW-1185">Reference proteome</keyword>
<keyword evidence="2" id="KW-0255">Endonuclease</keyword>
<evidence type="ECO:0000256" key="2">
    <source>
        <dbReference type="ARBA" id="ARBA00022759"/>
    </source>
</evidence>
<dbReference type="Proteomes" id="UP000001544">
    <property type="component" value="Plasmid pBpOF4-01"/>
</dbReference>
<dbReference type="AlphaFoldDB" id="D3G1M9"/>
<dbReference type="PANTHER" id="PTHR12302">
    <property type="entry name" value="EBNA2 BINDING PROTEIN P100"/>
    <property type="match status" value="1"/>
</dbReference>
<dbReference type="InterPro" id="IPR016071">
    <property type="entry name" value="Staphylococal_nuclease_OB-fold"/>
</dbReference>
<dbReference type="InterPro" id="IPR002071">
    <property type="entry name" value="Thermonucl_AS"/>
</dbReference>
<evidence type="ECO:0000256" key="3">
    <source>
        <dbReference type="ARBA" id="ARBA00022801"/>
    </source>
</evidence>
<dbReference type="PROSITE" id="PS01284">
    <property type="entry name" value="TNASE_2"/>
    <property type="match status" value="1"/>
</dbReference>
<dbReference type="EMBL" id="CP001879">
    <property type="protein sequence ID" value="ADC52255.1"/>
    <property type="molecule type" value="Genomic_DNA"/>
</dbReference>
<dbReference type="PANTHER" id="PTHR12302:SF3">
    <property type="entry name" value="SERINE_THREONINE-PROTEIN KINASE 31"/>
    <property type="match status" value="1"/>
</dbReference>
<evidence type="ECO:0000256" key="1">
    <source>
        <dbReference type="ARBA" id="ARBA00022722"/>
    </source>
</evidence>
<dbReference type="eggNOG" id="COG1525">
    <property type="taxonomic scope" value="Bacteria"/>
</dbReference>
<dbReference type="GO" id="GO:0004519">
    <property type="term" value="F:endonuclease activity"/>
    <property type="evidence" value="ECO:0007669"/>
    <property type="project" value="UniProtKB-KW"/>
</dbReference>
<name>D3G1M9_ALKPO</name>
<keyword evidence="3" id="KW-0378">Hydrolase</keyword>
<dbReference type="PROSITE" id="PS50830">
    <property type="entry name" value="TNASE_3"/>
    <property type="match status" value="1"/>
</dbReference>
<evidence type="ECO:0000259" key="4">
    <source>
        <dbReference type="PROSITE" id="PS50830"/>
    </source>
</evidence>
<evidence type="ECO:0000313" key="6">
    <source>
        <dbReference type="Proteomes" id="UP000001544"/>
    </source>
</evidence>
<geneLocation type="plasmid" evidence="5 6">
    <name>pBpOF4-01</name>
</geneLocation>
<reference evidence="5 6" key="1">
    <citation type="journal article" date="2011" name="Environ. Microbiol.">
        <title>Genome of alkaliphilic Bacillus pseudofirmus OF4 reveals adaptations that support the ability to grow in an external pH range from 7.5 to 11.4.</title>
        <authorList>
            <person name="Janto B."/>
            <person name="Ahmed A."/>
            <person name="Ito M."/>
            <person name="Liu J."/>
            <person name="Hicks D.B."/>
            <person name="Pagni S."/>
            <person name="Fackelmayer O.J."/>
            <person name="Smith T.A."/>
            <person name="Earl J."/>
            <person name="Elbourne L.D."/>
            <person name="Hassan K."/>
            <person name="Paulsen I.T."/>
            <person name="Kolsto A.B."/>
            <person name="Tourasse N.J."/>
            <person name="Ehrlich G.D."/>
            <person name="Boissy R."/>
            <person name="Ivey D.M."/>
            <person name="Li G."/>
            <person name="Xue Y."/>
            <person name="Ma Y."/>
            <person name="Hu F.Z."/>
            <person name="Krulwich T.A."/>
        </authorList>
    </citation>
    <scope>NUCLEOTIDE SEQUENCE [LARGE SCALE GENOMIC DNA]</scope>
    <source>
        <strain evidence="6">ATCC BAA-2126 / JCM 17055 / OF4</strain>
    </source>
</reference>
<dbReference type="HOGENOM" id="CLU_046484_5_0_9"/>
<dbReference type="KEGG" id="bpf:BpOF4_21299"/>
<gene>
    <name evidence="5" type="ordered locus">BpOF4_21299</name>
</gene>
<keyword evidence="5" id="KW-0614">Plasmid</keyword>
<dbReference type="Pfam" id="PF00565">
    <property type="entry name" value="SNase"/>
    <property type="match status" value="1"/>
</dbReference>
<dbReference type="GO" id="GO:0016787">
    <property type="term" value="F:hydrolase activity"/>
    <property type="evidence" value="ECO:0007669"/>
    <property type="project" value="UniProtKB-KW"/>
</dbReference>
<organism evidence="5 6">
    <name type="scientific">Alkalihalophilus pseudofirmus (strain ATCC BAA-2126 / JCM 17055 / OF4)</name>
    <name type="common">Bacillus pseudofirmus</name>
    <dbReference type="NCBI Taxonomy" id="398511"/>
    <lineage>
        <taxon>Bacteria</taxon>
        <taxon>Bacillati</taxon>
        <taxon>Bacillota</taxon>
        <taxon>Bacilli</taxon>
        <taxon>Bacillales</taxon>
        <taxon>Bacillaceae</taxon>
        <taxon>Alkalihalophilus</taxon>
    </lineage>
</organism>
<dbReference type="PROSITE" id="PS01123">
    <property type="entry name" value="TNASE_1"/>
    <property type="match status" value="1"/>
</dbReference>
<dbReference type="GO" id="GO:0003676">
    <property type="term" value="F:nucleic acid binding"/>
    <property type="evidence" value="ECO:0007669"/>
    <property type="project" value="InterPro"/>
</dbReference>
<dbReference type="SUPFAM" id="SSF50199">
    <property type="entry name" value="Staphylococcal nuclease"/>
    <property type="match status" value="1"/>
</dbReference>
<evidence type="ECO:0000313" key="5">
    <source>
        <dbReference type="EMBL" id="ADC52255.1"/>
    </source>
</evidence>
<accession>D3G1M9</accession>
<sequence length="219" mass="24716">MKKSFVLLATLLFIAGCDGENTLMTEEFKDLLDQGSPVIEEVVNDVTGNFNVESIIDAAVESISNTLEDQEVKLDSETSEDIESIAYGKVSNIVDGDTLDVILEEGNEERVRMLMVDTPETVKPGLKEPEPYGPEATEFAKAILTDQRVKLEFDKERYDRYGRTLAYVYLDSGEMYNEMLLAEGLAHVVVFKPNNKYEQRFREIEKAAQDARIGIWSIQ</sequence>
<proteinExistence type="predicted"/>
<feature type="domain" description="TNase-like" evidence="4">
    <location>
        <begin position="84"/>
        <end position="218"/>
    </location>
</feature>
<dbReference type="RefSeq" id="WP_012961164.1">
    <property type="nucleotide sequence ID" value="NC_013792.1"/>
</dbReference>
<dbReference type="CDD" id="cd00175">
    <property type="entry name" value="SNc"/>
    <property type="match status" value="1"/>
</dbReference>
<dbReference type="PROSITE" id="PS51257">
    <property type="entry name" value="PROKAR_LIPOPROTEIN"/>
    <property type="match status" value="1"/>
</dbReference>
<dbReference type="Gene3D" id="2.40.50.90">
    <property type="match status" value="1"/>
</dbReference>
<keyword evidence="1" id="KW-0540">Nuclease</keyword>
<dbReference type="SMART" id="SM00318">
    <property type="entry name" value="SNc"/>
    <property type="match status" value="1"/>
</dbReference>
<protein>
    <submittedName>
        <fullName evidence="5">Thermonuclease</fullName>
    </submittedName>
</protein>
<dbReference type="InterPro" id="IPR035437">
    <property type="entry name" value="SNase_OB-fold_sf"/>
</dbReference>